<dbReference type="EMBL" id="JAOPGA020000950">
    <property type="protein sequence ID" value="KAL0483347.1"/>
    <property type="molecule type" value="Genomic_DNA"/>
</dbReference>
<dbReference type="Proteomes" id="UP001431209">
    <property type="component" value="Unassembled WGS sequence"/>
</dbReference>
<accession>A0AAW2Z0M6</accession>
<organism evidence="8 9">
    <name type="scientific">Acrasis kona</name>
    <dbReference type="NCBI Taxonomy" id="1008807"/>
    <lineage>
        <taxon>Eukaryota</taxon>
        <taxon>Discoba</taxon>
        <taxon>Heterolobosea</taxon>
        <taxon>Tetramitia</taxon>
        <taxon>Eutetramitia</taxon>
        <taxon>Acrasidae</taxon>
        <taxon>Acrasis</taxon>
    </lineage>
</organism>
<keyword evidence="9" id="KW-1185">Reference proteome</keyword>
<dbReference type="SUPFAM" id="SSF54534">
    <property type="entry name" value="FKBP-like"/>
    <property type="match status" value="1"/>
</dbReference>
<feature type="region of interest" description="Disordered" evidence="6">
    <location>
        <begin position="380"/>
        <end position="408"/>
    </location>
</feature>
<feature type="compositionally biased region" description="Basic and acidic residues" evidence="6">
    <location>
        <begin position="380"/>
        <end position="392"/>
    </location>
</feature>
<evidence type="ECO:0000256" key="6">
    <source>
        <dbReference type="SAM" id="MobiDB-lite"/>
    </source>
</evidence>
<dbReference type="GO" id="GO:0003755">
    <property type="term" value="F:peptidyl-prolyl cis-trans isomerase activity"/>
    <property type="evidence" value="ECO:0007669"/>
    <property type="project" value="UniProtKB-KW"/>
</dbReference>
<dbReference type="PROSITE" id="PS50059">
    <property type="entry name" value="FKBP_PPIASE"/>
    <property type="match status" value="1"/>
</dbReference>
<evidence type="ECO:0000256" key="1">
    <source>
        <dbReference type="ARBA" id="ARBA00000971"/>
    </source>
</evidence>
<proteinExistence type="predicted"/>
<keyword evidence="4 5" id="KW-0413">Isomerase</keyword>
<feature type="region of interest" description="Disordered" evidence="6">
    <location>
        <begin position="205"/>
        <end position="245"/>
    </location>
</feature>
<dbReference type="InterPro" id="IPR046357">
    <property type="entry name" value="PPIase_dom_sf"/>
</dbReference>
<evidence type="ECO:0000313" key="8">
    <source>
        <dbReference type="EMBL" id="KAL0483347.1"/>
    </source>
</evidence>
<dbReference type="InterPro" id="IPR001179">
    <property type="entry name" value="PPIase_FKBP_dom"/>
</dbReference>
<feature type="compositionally biased region" description="Basic and acidic residues" evidence="6">
    <location>
        <begin position="216"/>
        <end position="245"/>
    </location>
</feature>
<reference evidence="8 9" key="1">
    <citation type="submission" date="2024-03" db="EMBL/GenBank/DDBJ databases">
        <title>The Acrasis kona genome and developmental transcriptomes reveal deep origins of eukaryotic multicellular pathways.</title>
        <authorList>
            <person name="Sheikh S."/>
            <person name="Fu C.-J."/>
            <person name="Brown M.W."/>
            <person name="Baldauf S.L."/>
        </authorList>
    </citation>
    <scope>NUCLEOTIDE SEQUENCE [LARGE SCALE GENOMIC DNA]</scope>
    <source>
        <strain evidence="8 9">ATCC MYA-3509</strain>
    </source>
</reference>
<gene>
    <name evidence="8" type="ORF">AKO1_014663</name>
</gene>
<evidence type="ECO:0000259" key="7">
    <source>
        <dbReference type="PROSITE" id="PS50059"/>
    </source>
</evidence>
<dbReference type="Gene3D" id="3.10.50.40">
    <property type="match status" value="1"/>
</dbReference>
<protein>
    <recommendedName>
        <fullName evidence="2 5">peptidylprolyl isomerase</fullName>
        <ecNumber evidence="2 5">5.2.1.8</ecNumber>
    </recommendedName>
</protein>
<comment type="caution">
    <text evidence="8">The sequence shown here is derived from an EMBL/GenBank/DDBJ whole genome shotgun (WGS) entry which is preliminary data.</text>
</comment>
<dbReference type="PANTHER" id="PTHR43811">
    <property type="entry name" value="FKBP-TYPE PEPTIDYL-PROLYL CIS-TRANS ISOMERASE FKPA"/>
    <property type="match status" value="1"/>
</dbReference>
<evidence type="ECO:0000256" key="5">
    <source>
        <dbReference type="PROSITE-ProRule" id="PRU00277"/>
    </source>
</evidence>
<comment type="catalytic activity">
    <reaction evidence="1 5">
        <text>[protein]-peptidylproline (omega=180) = [protein]-peptidylproline (omega=0)</text>
        <dbReference type="Rhea" id="RHEA:16237"/>
        <dbReference type="Rhea" id="RHEA-COMP:10747"/>
        <dbReference type="Rhea" id="RHEA-COMP:10748"/>
        <dbReference type="ChEBI" id="CHEBI:83833"/>
        <dbReference type="ChEBI" id="CHEBI:83834"/>
        <dbReference type="EC" id="5.2.1.8"/>
    </reaction>
</comment>
<evidence type="ECO:0000256" key="3">
    <source>
        <dbReference type="ARBA" id="ARBA00023110"/>
    </source>
</evidence>
<evidence type="ECO:0000256" key="4">
    <source>
        <dbReference type="ARBA" id="ARBA00023235"/>
    </source>
</evidence>
<dbReference type="PANTHER" id="PTHR43811:SF19">
    <property type="entry name" value="39 KDA FK506-BINDING NUCLEAR PROTEIN"/>
    <property type="match status" value="1"/>
</dbReference>
<name>A0AAW2Z0M6_9EUKA</name>
<dbReference type="AlphaFoldDB" id="A0AAW2Z0M6"/>
<sequence length="408" mass="46430">MSPGVFAGDSFVNWTVSIAVDKPFSPPQVEGCVLRLKHVSLDVLSREDQAVIEEELRLEAEARKEGINAPMPKHIQEFIKAKEEFKTNILNLKVVEKANGCALQVCIYDDEIKKRRKFVLGTYSNAPEGVDEQSLNLFFDEEQISNLTLEAKGRSFLNKKYCAVIVHGEVYAKDGQNMTLSELRNRAKKLEENEHKIKIEAVKQMLKESGAPTPRQRSEQELEERRKRKREEDQKKEEDCMEDHSEAREFVRQGVKILNIFVGHGRKAQRGDRVTVAYKGKLDPDKNHAFDKTSLRNPYSFRVGSRKVIKGINIGVEGMTLHAKRELIIPPEKGFGATGIPEKVPPNATLFYDLELVGLIPKKKVDKEIVEQNQLTQKGKLDKMRKQQKEFSTDFTVGGSAPKKMKQQ</sequence>
<dbReference type="EC" id="5.2.1.8" evidence="2 5"/>
<evidence type="ECO:0000313" key="9">
    <source>
        <dbReference type="Proteomes" id="UP001431209"/>
    </source>
</evidence>
<feature type="domain" description="PPIase FKBP-type" evidence="7">
    <location>
        <begin position="271"/>
        <end position="360"/>
    </location>
</feature>
<dbReference type="Pfam" id="PF00254">
    <property type="entry name" value="FKBP_C"/>
    <property type="match status" value="1"/>
</dbReference>
<keyword evidence="3 5" id="KW-0697">Rotamase</keyword>
<evidence type="ECO:0000256" key="2">
    <source>
        <dbReference type="ARBA" id="ARBA00013194"/>
    </source>
</evidence>